<keyword evidence="2" id="KW-1185">Reference proteome</keyword>
<reference evidence="1" key="2">
    <citation type="submission" date="2014-03" db="EMBL/GenBank/DDBJ databases">
        <authorList>
            <person name="Urmite Genomes"/>
        </authorList>
    </citation>
    <scope>NUCLEOTIDE SEQUENCE</scope>
    <source>
        <strain evidence="1">DSM 44829</strain>
    </source>
</reference>
<dbReference type="RefSeq" id="WP_036402936.1">
    <property type="nucleotide sequence ID" value="NZ_CCBB010000003.1"/>
</dbReference>
<proteinExistence type="predicted"/>
<evidence type="ECO:0000313" key="2">
    <source>
        <dbReference type="Proteomes" id="UP000028870"/>
    </source>
</evidence>
<name>W9B6U0_MYCCO</name>
<comment type="caution">
    <text evidence="1">The sequence shown here is derived from an EMBL/GenBank/DDBJ whole genome shotgun (WGS) entry which is preliminary data.</text>
</comment>
<accession>W9B6U0</accession>
<protein>
    <submittedName>
        <fullName evidence="1">Uncharacterized protein</fullName>
    </submittedName>
</protein>
<dbReference type="EMBL" id="CCBB010000003">
    <property type="protein sequence ID" value="CDO10692.1"/>
    <property type="molecule type" value="Genomic_DNA"/>
</dbReference>
<evidence type="ECO:0000313" key="1">
    <source>
        <dbReference type="EMBL" id="CDO10692.1"/>
    </source>
</evidence>
<sequence length="127" mass="13604">MTTWALSIETAARGALGEQHDALLTAVRPFLHSLPRRRARRAGNVLSCELLSAGEVRETNSYLVLIDVDLPSARALRRLAGELAEVLPAGATVSTLGEFDSLVRFPESQVIAWQTGLFGLCDAVACG</sequence>
<dbReference type="STRING" id="258533.BN977_05527"/>
<dbReference type="AlphaFoldDB" id="W9B6U0"/>
<reference evidence="1" key="1">
    <citation type="submission" date="2014-03" db="EMBL/GenBank/DDBJ databases">
        <title>Draft Genome Sequence of Mycobacterium cosmeticum DSM 44829.</title>
        <authorList>
            <person name="Croce O."/>
            <person name="Robert C."/>
            <person name="Raoult D."/>
            <person name="Drancourt M."/>
        </authorList>
    </citation>
    <scope>NUCLEOTIDE SEQUENCE [LARGE SCALE GENOMIC DNA]</scope>
    <source>
        <strain evidence="1">DSM 44829</strain>
    </source>
</reference>
<dbReference type="OrthoDB" id="4763010at2"/>
<organism evidence="1 2">
    <name type="scientific">Mycolicibacterium cosmeticum</name>
    <dbReference type="NCBI Taxonomy" id="258533"/>
    <lineage>
        <taxon>Bacteria</taxon>
        <taxon>Bacillati</taxon>
        <taxon>Actinomycetota</taxon>
        <taxon>Actinomycetes</taxon>
        <taxon>Mycobacteriales</taxon>
        <taxon>Mycobacteriaceae</taxon>
        <taxon>Mycolicibacterium</taxon>
    </lineage>
</organism>
<gene>
    <name evidence="1" type="ORF">BN977_05527</name>
</gene>
<dbReference type="Proteomes" id="UP000028870">
    <property type="component" value="Unassembled WGS sequence"/>
</dbReference>
<dbReference type="eggNOG" id="ENOG50327ZS">
    <property type="taxonomic scope" value="Bacteria"/>
</dbReference>